<feature type="compositionally biased region" description="Polar residues" evidence="5">
    <location>
        <begin position="2002"/>
        <end position="2017"/>
    </location>
</feature>
<feature type="region of interest" description="Disordered" evidence="5">
    <location>
        <begin position="2043"/>
        <end position="2127"/>
    </location>
</feature>
<dbReference type="InterPro" id="IPR050629">
    <property type="entry name" value="STE20/SPS1-PAK"/>
</dbReference>
<evidence type="ECO:0000259" key="6">
    <source>
        <dbReference type="PROSITE" id="PS50011"/>
    </source>
</evidence>
<evidence type="ECO:0000256" key="2">
    <source>
        <dbReference type="ARBA" id="ARBA00022741"/>
    </source>
</evidence>
<dbReference type="InterPro" id="IPR000719">
    <property type="entry name" value="Prot_kinase_dom"/>
</dbReference>
<proteinExistence type="inferred from homology"/>
<dbReference type="Gene3D" id="1.10.510.10">
    <property type="entry name" value="Transferase(Phosphotransferase) domain 1"/>
    <property type="match status" value="1"/>
</dbReference>
<feature type="domain" description="Protein kinase" evidence="6">
    <location>
        <begin position="1418"/>
        <end position="1674"/>
    </location>
</feature>
<feature type="region of interest" description="Disordered" evidence="5">
    <location>
        <begin position="704"/>
        <end position="730"/>
    </location>
</feature>
<dbReference type="PROSITE" id="PS50011">
    <property type="entry name" value="PROTEIN_KINASE_DOM"/>
    <property type="match status" value="1"/>
</dbReference>
<dbReference type="GO" id="GO:0005524">
    <property type="term" value="F:ATP binding"/>
    <property type="evidence" value="ECO:0007669"/>
    <property type="project" value="UniProtKB-KW"/>
</dbReference>
<keyword evidence="2" id="KW-0547">Nucleotide-binding</keyword>
<feature type="compositionally biased region" description="Basic and acidic residues" evidence="5">
    <location>
        <begin position="671"/>
        <end position="680"/>
    </location>
</feature>
<dbReference type="EMBL" id="JAWDGP010003760">
    <property type="protein sequence ID" value="KAK3771274.1"/>
    <property type="molecule type" value="Genomic_DNA"/>
</dbReference>
<evidence type="ECO:0000313" key="7">
    <source>
        <dbReference type="EMBL" id="KAK3771274.1"/>
    </source>
</evidence>
<gene>
    <name evidence="7" type="ORF">RRG08_024353</name>
</gene>
<comment type="caution">
    <text evidence="7">The sequence shown here is derived from an EMBL/GenBank/DDBJ whole genome shotgun (WGS) entry which is preliminary data.</text>
</comment>
<feature type="compositionally biased region" description="Basic residues" evidence="5">
    <location>
        <begin position="704"/>
        <end position="715"/>
    </location>
</feature>
<keyword evidence="3" id="KW-0067">ATP-binding</keyword>
<dbReference type="InterPro" id="IPR011009">
    <property type="entry name" value="Kinase-like_dom_sf"/>
</dbReference>
<dbReference type="PROSITE" id="PS00108">
    <property type="entry name" value="PROTEIN_KINASE_ST"/>
    <property type="match status" value="1"/>
</dbReference>
<feature type="compositionally biased region" description="Low complexity" evidence="5">
    <location>
        <begin position="2093"/>
        <end position="2112"/>
    </location>
</feature>
<evidence type="ECO:0000313" key="8">
    <source>
        <dbReference type="Proteomes" id="UP001283361"/>
    </source>
</evidence>
<feature type="compositionally biased region" description="Gly residues" evidence="5">
    <location>
        <begin position="786"/>
        <end position="798"/>
    </location>
</feature>
<feature type="compositionally biased region" description="Basic and acidic residues" evidence="5">
    <location>
        <begin position="1819"/>
        <end position="1831"/>
    </location>
</feature>
<reference evidence="7" key="1">
    <citation type="journal article" date="2023" name="G3 (Bethesda)">
        <title>A reference genome for the long-term kleptoplast-retaining sea slug Elysia crispata morphotype clarki.</title>
        <authorList>
            <person name="Eastman K.E."/>
            <person name="Pendleton A.L."/>
            <person name="Shaikh M.A."/>
            <person name="Suttiyut T."/>
            <person name="Ogas R."/>
            <person name="Tomko P."/>
            <person name="Gavelis G."/>
            <person name="Widhalm J.R."/>
            <person name="Wisecaver J.H."/>
        </authorList>
    </citation>
    <scope>NUCLEOTIDE SEQUENCE</scope>
    <source>
        <strain evidence="7">ECLA1</strain>
    </source>
</reference>
<keyword evidence="4" id="KW-0175">Coiled coil</keyword>
<feature type="compositionally biased region" description="Basic and acidic residues" evidence="5">
    <location>
        <begin position="608"/>
        <end position="624"/>
    </location>
</feature>
<feature type="compositionally biased region" description="Basic and acidic residues" evidence="5">
    <location>
        <begin position="1780"/>
        <end position="1806"/>
    </location>
</feature>
<dbReference type="GO" id="GO:0005737">
    <property type="term" value="C:cytoplasm"/>
    <property type="evidence" value="ECO:0007669"/>
    <property type="project" value="TreeGrafter"/>
</dbReference>
<dbReference type="PANTHER" id="PTHR48012">
    <property type="entry name" value="STERILE20-LIKE KINASE, ISOFORM B-RELATED"/>
    <property type="match status" value="1"/>
</dbReference>
<name>A0AAE0ZKR3_9GAST</name>
<dbReference type="Proteomes" id="UP001283361">
    <property type="component" value="Unassembled WGS sequence"/>
</dbReference>
<organism evidence="7 8">
    <name type="scientific">Elysia crispata</name>
    <name type="common">lettuce slug</name>
    <dbReference type="NCBI Taxonomy" id="231223"/>
    <lineage>
        <taxon>Eukaryota</taxon>
        <taxon>Metazoa</taxon>
        <taxon>Spiralia</taxon>
        <taxon>Lophotrochozoa</taxon>
        <taxon>Mollusca</taxon>
        <taxon>Gastropoda</taxon>
        <taxon>Heterobranchia</taxon>
        <taxon>Euthyneura</taxon>
        <taxon>Panpulmonata</taxon>
        <taxon>Sacoglossa</taxon>
        <taxon>Placobranchoidea</taxon>
        <taxon>Plakobranchidae</taxon>
        <taxon>Elysia</taxon>
    </lineage>
</organism>
<feature type="coiled-coil region" evidence="4">
    <location>
        <begin position="2127"/>
        <end position="2189"/>
    </location>
</feature>
<feature type="region of interest" description="Disordered" evidence="5">
    <location>
        <begin position="664"/>
        <end position="688"/>
    </location>
</feature>
<accession>A0AAE0ZKR3</accession>
<evidence type="ECO:0000256" key="3">
    <source>
        <dbReference type="ARBA" id="ARBA00022840"/>
    </source>
</evidence>
<dbReference type="Pfam" id="PF00069">
    <property type="entry name" value="Pkinase"/>
    <property type="match status" value="1"/>
</dbReference>
<feature type="region of interest" description="Disordered" evidence="5">
    <location>
        <begin position="51"/>
        <end position="88"/>
    </location>
</feature>
<feature type="compositionally biased region" description="Gly residues" evidence="5">
    <location>
        <begin position="765"/>
        <end position="778"/>
    </location>
</feature>
<protein>
    <recommendedName>
        <fullName evidence="6">Protein kinase domain-containing protein</fullName>
    </recommendedName>
</protein>
<evidence type="ECO:0000256" key="5">
    <source>
        <dbReference type="SAM" id="MobiDB-lite"/>
    </source>
</evidence>
<sequence length="2308" mass="255858">MSDSDKHRFFLMEQLEAIGTRCEESSVQEDFVKHKNIFKTENGFKEGYEKYSKEAQDNTSQESLEKTEFSKIENKSDESSMKCTENQKDEINKMKKSRKEGNCCPTNENDHSKIGFIENNAERGNQCQVSLKRGSSCPCFEFQNCKMSLKESICEKSYSCFLKQESHTLLRKEDKAIMNEALKDSQRTSNPQGFSKDYINVTKKYAACILDKIVQREIMTLTKSNRISMDNKNIKETAATNDNSQEDSEKLKQNECEETSMKEYYFDETFEKENSVSTKAIKHDCYIENMSSGQIGNNVSIQGDRDGYSREEKEENDMREVEKILQCNILDSTDAMDGTHMETNLTSLFSPDLLDEKPCESDDYDEQIKMGSYEEISMGKRTTFSTDFCEFEEMSLLDGLPTFVSQSFHYRDEHLKDLSEEMCFNFEIDCSFSFPSDSCKHENDDELKMLYSQEIDKQKKAMWPLNELSTTESTEGWFCFQNNIVLDTLNMECESVSFVKTVASLRDLDINILESLRLMKCTSKNVFSSVIHPLISPLSSSSCNFSHETIHAWEIIDSDKIVKSKEKACLPSLRNMKEEMEKVDVPKKCFKASSSIISIKKMKNISTFHDEDKNKSKNAKERQPLKTGYSSKEFNGLKTNYTMIKGKRGGTRKNMLKQDIKKNANCPSGEHGFHYHKADNNPKAPHTKNGRVYLFRKQLRKSGVHVKKKFQRKHSSINLMGKQTDLPSSSKSLHANLQVGKFRQHTGDKGSQRGDSGARATANGGSEGGGTGRQGGGSRSARRLQGSGGGNQGFGSGGDDPDDHNNRKTREYGNGHKCNTTDDENGDDDKSEKKAYSKGNGNCLKRNSHQHNEAHAKHAPASALPNLPKPNWDASTLRQRQAKELMFQDDPPGSSQTSPLKLFLPPVSSQNERVDLMVPCSTPVPNTVAGNGLNSADQSSRKHGVISITQLCEIIGSATIDANVPSGLFEQFNICLTKWMHDLSFGLRELNDATEVGNIVSDSTLAINSSTSTCGVTATSADGSLLQPPGIEKTPPKLCNASESPSSSLSCTVCLMVSGLVTHLSHCRQPQCMQCAQILNLMTQHARSCVGKNRPQHRITSSDLCYKICKKAGWNSENISCDSASFKGKIQKYCDKALGKSSKNLASSKEFETTSSIGIGEMESVRDNDGLSSGANSIALLSLSGNPVALESGGSFPEKSSLTPIGQLGRDPDSFVSVASEAAASSVPLTLSQHVTTSNGQIGALTHLATSIGSKSLRSLTRKSSYRSPAIPQPIEEVSTAAEEELVAAEGQSGQNDTDIREFIYRRFPLKGTDPYDTQPTFGDKKGYESMPQGILHDQEQFFSFGNRAVGVPGIGEVVFGNHKQLRLVAGFWEKKREDCERTGTTPPYQHREEGVILSQYKGHFSILRTRYQKHHQWERVAHLGNGMSGKCHLVTDLKTEFKFCCKKVHLLKYTKEEVNIWSELDHPFIVKLYGAIRNGVKIYIFCEFIDGGSLATCIEEQRHLGQRFSHWAAINYFHQLLKILAYLQSKDVLHEDIKADNILLRNGCTYIALTDFGTCRRLCDPKELLHKSPLGSPAHWSPEKAASQGHGFPSDLWAGVCVLIHMLSGDPPWMRRFMKSATILNFIIYSREPPLEDVPQNVQPMVRDLIASGLVKDPVQRPRADKLLGHEAFNILENRQPERYYSSLGGQSQAALLSKVHDTEKAQKILYRTEIATGPYQESAGPADNSRVKRDIETETTGPTEEENSTGKAFAHITTEEEEILPSINFNLELERPSEVLREDGERSEQNLSDSRRENIPRRLNEATAHFPSQNSSAKKDMGNSEEKHVSSSNKPQPIPDLDALLSSLFVPDENKAFYHDEVPDGAEALKQSTVKQQQLQVYVPESRKENQLPNLSIFTVDLSDGSGQGGSATLTPRSLFEAVAENQSSSSQHAVSSITDGELRLALSSAVVAENFNGTSFILSSESEYTSADLFDQGSYAGPETIVNGSASYEKEPCVTPTNPLHFQGAGNPSHNAFGASLSSQSLSTNLQQRKPNHLKLQLSPTNSGLTVSAHGAGDSSSSNERGSRAASNKSNLRTQSHRTPSTGRLSATSSSGRHGGSSTSGSRTSPLPFRFNTPGSSSVLEEQDKMLQLLKAEHESLSSSGSELYTEDQVPTQADDLSSAMAENWQLALSKLQENIEISSLEGHALQLYDENSMQVVLPVHFMDTPINKRQLIESISGRMSNQYGHFSLLHMDKSPLNLSTPLEVHKLLDLNHTPLYSQANTLLPGLSGTPDAESETRALILLRSSQPVVPVLFPNMDKEL</sequence>
<keyword evidence="8" id="KW-1185">Reference proteome</keyword>
<dbReference type="SMART" id="SM00220">
    <property type="entry name" value="S_TKc"/>
    <property type="match status" value="1"/>
</dbReference>
<evidence type="ECO:0000256" key="4">
    <source>
        <dbReference type="SAM" id="Coils"/>
    </source>
</evidence>
<feature type="compositionally biased region" description="Polar residues" evidence="5">
    <location>
        <begin position="2061"/>
        <end position="2092"/>
    </location>
</feature>
<dbReference type="Gene3D" id="3.30.200.20">
    <property type="entry name" value="Phosphorylase Kinase, domain 1"/>
    <property type="match status" value="1"/>
</dbReference>
<feature type="compositionally biased region" description="Basic and acidic residues" evidence="5">
    <location>
        <begin position="63"/>
        <end position="88"/>
    </location>
</feature>
<evidence type="ECO:0000256" key="1">
    <source>
        <dbReference type="ARBA" id="ARBA00008874"/>
    </source>
</evidence>
<dbReference type="PANTHER" id="PTHR48012:SF18">
    <property type="entry name" value="HAPPYHOUR, ISOFORM A"/>
    <property type="match status" value="1"/>
</dbReference>
<feature type="region of interest" description="Disordered" evidence="5">
    <location>
        <begin position="1996"/>
        <end position="2023"/>
    </location>
</feature>
<dbReference type="InterPro" id="IPR008271">
    <property type="entry name" value="Ser/Thr_kinase_AS"/>
</dbReference>
<feature type="region of interest" description="Disordered" evidence="5">
    <location>
        <begin position="608"/>
        <end position="631"/>
    </location>
</feature>
<feature type="compositionally biased region" description="Basic and acidic residues" evidence="5">
    <location>
        <begin position="803"/>
        <end position="814"/>
    </location>
</feature>
<feature type="region of interest" description="Disordered" evidence="5">
    <location>
        <begin position="1780"/>
        <end position="1840"/>
    </location>
</feature>
<dbReference type="GO" id="GO:0008349">
    <property type="term" value="F:MAP kinase kinase kinase kinase activity"/>
    <property type="evidence" value="ECO:0007669"/>
    <property type="project" value="TreeGrafter"/>
</dbReference>
<dbReference type="SUPFAM" id="SSF56112">
    <property type="entry name" value="Protein kinase-like (PK-like)"/>
    <property type="match status" value="1"/>
</dbReference>
<feature type="region of interest" description="Disordered" evidence="5">
    <location>
        <begin position="743"/>
        <end position="873"/>
    </location>
</feature>
<comment type="similarity">
    <text evidence="1">Belongs to the protein kinase superfamily. STE Ser/Thr protein kinase family. STE20 subfamily.</text>
</comment>